<dbReference type="PANTHER" id="PTHR47563">
    <property type="entry name" value="PROTEIN FMP25, MITOCHONDRIAL"/>
    <property type="match status" value="1"/>
</dbReference>
<dbReference type="Proteomes" id="UP000000591">
    <property type="component" value="Chromosome II"/>
</dbReference>
<dbReference type="FunCoup" id="Q75CY4">
    <property type="interactions" value="30"/>
</dbReference>
<protein>
    <submittedName>
        <fullName evidence="3">ABR238Wp</fullName>
    </submittedName>
</protein>
<dbReference type="InterPro" id="IPR009091">
    <property type="entry name" value="RCC1/BLIP-II"/>
</dbReference>
<dbReference type="OrthoDB" id="10256179at2759"/>
<evidence type="ECO:0000313" key="3">
    <source>
        <dbReference type="EMBL" id="AAS51011.2"/>
    </source>
</evidence>
<keyword evidence="2" id="KW-1133">Transmembrane helix</keyword>
<evidence type="ECO:0000256" key="2">
    <source>
        <dbReference type="SAM" id="Phobius"/>
    </source>
</evidence>
<name>Q75CY4_EREGS</name>
<dbReference type="RefSeq" id="NP_983187.2">
    <property type="nucleotide sequence ID" value="NM_208540.2"/>
</dbReference>
<dbReference type="PRINTS" id="PR00633">
    <property type="entry name" value="RCCNDNSATION"/>
</dbReference>
<dbReference type="eggNOG" id="KOG1426">
    <property type="taxonomic scope" value="Eukaryota"/>
</dbReference>
<gene>
    <name evidence="3" type="ORF">AGOS_ABR238W</name>
</gene>
<dbReference type="GO" id="GO:0034551">
    <property type="term" value="P:mitochondrial respiratory chain complex III assembly"/>
    <property type="evidence" value="ECO:0000318"/>
    <property type="project" value="GO_Central"/>
</dbReference>
<dbReference type="InterPro" id="IPR000408">
    <property type="entry name" value="Reg_chr_condens"/>
</dbReference>
<feature type="transmembrane region" description="Helical" evidence="2">
    <location>
        <begin position="77"/>
        <end position="100"/>
    </location>
</feature>
<proteinExistence type="predicted"/>
<reference evidence="4" key="2">
    <citation type="journal article" date="2013" name="G3 (Bethesda)">
        <title>Genomes of Ashbya fungi isolated from insects reveal four mating-type loci, numerous translocations, lack of transposons, and distinct gene duplications.</title>
        <authorList>
            <person name="Dietrich F.S."/>
            <person name="Voegeli S."/>
            <person name="Kuo S."/>
            <person name="Philippsen P."/>
        </authorList>
    </citation>
    <scope>GENOME REANNOTATION</scope>
    <source>
        <strain evidence="4">ATCC 10895 / CBS 109.51 / FGSC 9923 / NRRL Y-1056</strain>
    </source>
</reference>
<dbReference type="PANTHER" id="PTHR47563:SF1">
    <property type="entry name" value="PROTEIN FMP25, MITOCHONDRIAL"/>
    <property type="match status" value="1"/>
</dbReference>
<dbReference type="EMBL" id="AE016815">
    <property type="protein sequence ID" value="AAS51011.2"/>
    <property type="molecule type" value="Genomic_DNA"/>
</dbReference>
<dbReference type="KEGG" id="ago:AGOS_ABR238W"/>
<dbReference type="OMA" id="YDQPHEI"/>
<dbReference type="GO" id="GO:0005743">
    <property type="term" value="C:mitochondrial inner membrane"/>
    <property type="evidence" value="ECO:0000318"/>
    <property type="project" value="GO_Central"/>
</dbReference>
<dbReference type="PROSITE" id="PS00626">
    <property type="entry name" value="RCC1_2"/>
    <property type="match status" value="1"/>
</dbReference>
<dbReference type="AlphaFoldDB" id="Q75CY4"/>
<dbReference type="STRING" id="284811.Q75CY4"/>
<dbReference type="InParanoid" id="Q75CY4"/>
<dbReference type="InterPro" id="IPR053245">
    <property type="entry name" value="MitoProcess-Associated"/>
</dbReference>
<keyword evidence="2" id="KW-0812">Transmembrane</keyword>
<dbReference type="PROSITE" id="PS50012">
    <property type="entry name" value="RCC1_3"/>
    <property type="match status" value="2"/>
</dbReference>
<dbReference type="HOGENOM" id="CLU_028610_1_0_1"/>
<dbReference type="GeneID" id="4619297"/>
<organism evidence="3 4">
    <name type="scientific">Eremothecium gossypii (strain ATCC 10895 / CBS 109.51 / FGSC 9923 / NRRL Y-1056)</name>
    <name type="common">Yeast</name>
    <name type="synonym">Ashbya gossypii</name>
    <dbReference type="NCBI Taxonomy" id="284811"/>
    <lineage>
        <taxon>Eukaryota</taxon>
        <taxon>Fungi</taxon>
        <taxon>Dikarya</taxon>
        <taxon>Ascomycota</taxon>
        <taxon>Saccharomycotina</taxon>
        <taxon>Saccharomycetes</taxon>
        <taxon>Saccharomycetales</taxon>
        <taxon>Saccharomycetaceae</taxon>
        <taxon>Eremothecium</taxon>
    </lineage>
</organism>
<dbReference type="SUPFAM" id="SSF50985">
    <property type="entry name" value="RCC1/BLIP-II"/>
    <property type="match status" value="1"/>
</dbReference>
<feature type="repeat" description="RCC1" evidence="1">
    <location>
        <begin position="373"/>
        <end position="435"/>
    </location>
</feature>
<dbReference type="Gene3D" id="2.130.10.30">
    <property type="entry name" value="Regulator of chromosome condensation 1/beta-lactamase-inhibitor protein II"/>
    <property type="match status" value="1"/>
</dbReference>
<accession>Q75CY4</accession>
<feature type="repeat" description="RCC1" evidence="1">
    <location>
        <begin position="510"/>
        <end position="560"/>
    </location>
</feature>
<keyword evidence="2" id="KW-0472">Membrane</keyword>
<dbReference type="Pfam" id="PF13540">
    <property type="entry name" value="RCC1_2"/>
    <property type="match status" value="2"/>
</dbReference>
<reference evidence="3 4" key="1">
    <citation type="journal article" date="2004" name="Science">
        <title>The Ashbya gossypii genome as a tool for mapping the ancient Saccharomyces cerevisiae genome.</title>
        <authorList>
            <person name="Dietrich F.S."/>
            <person name="Voegeli S."/>
            <person name="Brachat S."/>
            <person name="Lerch A."/>
            <person name="Gates K."/>
            <person name="Steiner S."/>
            <person name="Mohr C."/>
            <person name="Pohlmann R."/>
            <person name="Luedi P."/>
            <person name="Choi S."/>
            <person name="Wing R.A."/>
            <person name="Flavier A."/>
            <person name="Gaffney T.D."/>
            <person name="Philippsen P."/>
        </authorList>
    </citation>
    <scope>NUCLEOTIDE SEQUENCE [LARGE SCALE GENOMIC DNA]</scope>
    <source>
        <strain evidence="4">ATCC 10895 / CBS 109.51 / FGSC 9923 / NRRL Y-1056</strain>
    </source>
</reference>
<evidence type="ECO:0000313" key="4">
    <source>
        <dbReference type="Proteomes" id="UP000000591"/>
    </source>
</evidence>
<keyword evidence="4" id="KW-1185">Reference proteome</keyword>
<sequence>MLQRNVPLGLRVARRSLWKQGALRKGQRFDEAEMMAEQLNHGTYKAKRSKLDYQWSDKSPRQLEQEYADKVEKMQKLMAVFQGLAVVVGIGVAGTVYLQWPQIKGWILARDRRVDDNTLERLKEIKRKKELRGIPEIPVTAPQPGEPGLYYWGARLGEDAGSTRFPLRVPGFEGERLRDVALAEEGCNLAIDRRGDLYAWTTRSRELLLPGQDLCQVQISNGVAYGLRGNGDLLVIPYTDRARLAEHASWRRSLLMPWSRYCVYDWKVDSGLLARGEKRVVKFATGKRHLVAVTDRGHVYTCATGLENDAGATSCGQFGVPEYSKFDGAPPVNQLLEVELLNKTIAPDGQLVERTITHIACGNYHTLAIDSKGELYAFGANTYGQLGLPVTYDLETVPFPRRIANFGAHFMSGAALRCVDIHCCGETSFVSVVPQTGGADMPQQLTYFSFGNGIWGQLGNGRFKHSQNEATKLKAVNGIYDHPERDVKRRVKIATWACGDHHVLCSLDNGDVLAWGYNDRGQLGNGRGVKWAQPQNVPALLAPGVNYARDPEGTLFAPNNRMQLLPDQRLAAGPAASCIYWQA</sequence>
<evidence type="ECO:0000256" key="1">
    <source>
        <dbReference type="PROSITE-ProRule" id="PRU00235"/>
    </source>
</evidence>